<feature type="signal peptide" evidence="2">
    <location>
        <begin position="1"/>
        <end position="36"/>
    </location>
</feature>
<evidence type="ECO:0000256" key="1">
    <source>
        <dbReference type="SAM" id="MobiDB-lite"/>
    </source>
</evidence>
<dbReference type="RefSeq" id="WP_108596227.1">
    <property type="nucleotide sequence ID" value="NZ_CP028913.1"/>
</dbReference>
<accession>A0A2S0WYT4</accession>
<dbReference type="InterPro" id="IPR036514">
    <property type="entry name" value="SGNH_hydro_sf"/>
</dbReference>
<dbReference type="GO" id="GO:0016787">
    <property type="term" value="F:hydrolase activity"/>
    <property type="evidence" value="ECO:0007669"/>
    <property type="project" value="UniProtKB-KW"/>
</dbReference>
<evidence type="ECO:0000313" key="5">
    <source>
        <dbReference type="Proteomes" id="UP000244729"/>
    </source>
</evidence>
<feature type="chain" id="PRO_5039048485" evidence="2">
    <location>
        <begin position="37"/>
        <end position="253"/>
    </location>
</feature>
<dbReference type="InterPro" id="IPR013830">
    <property type="entry name" value="SGNH_hydro"/>
</dbReference>
<keyword evidence="2" id="KW-0732">Signal</keyword>
<evidence type="ECO:0000259" key="3">
    <source>
        <dbReference type="Pfam" id="PF13472"/>
    </source>
</evidence>
<dbReference type="AlphaFoldDB" id="A0A2S0WYT4"/>
<gene>
    <name evidence="4" type="ORF">DCE93_12870</name>
</gene>
<reference evidence="4 5" key="1">
    <citation type="submission" date="2018-04" db="EMBL/GenBank/DDBJ databases">
        <authorList>
            <person name="Li J."/>
        </authorList>
    </citation>
    <scope>NUCLEOTIDE SEQUENCE [LARGE SCALE GENOMIC DNA]</scope>
    <source>
        <strain evidence="5">30A</strain>
    </source>
</reference>
<protein>
    <submittedName>
        <fullName evidence="4">SGNH/GDSL hydrolase family protein</fullName>
    </submittedName>
</protein>
<organism evidence="4 5">
    <name type="scientific">Agromyces badenianii</name>
    <dbReference type="NCBI Taxonomy" id="2080742"/>
    <lineage>
        <taxon>Bacteria</taxon>
        <taxon>Bacillati</taxon>
        <taxon>Actinomycetota</taxon>
        <taxon>Actinomycetes</taxon>
        <taxon>Micrococcales</taxon>
        <taxon>Microbacteriaceae</taxon>
        <taxon>Agromyces</taxon>
    </lineage>
</organism>
<feature type="domain" description="SGNH hydrolase-type esterase" evidence="3">
    <location>
        <begin position="69"/>
        <end position="238"/>
    </location>
</feature>
<dbReference type="EMBL" id="CP028913">
    <property type="protein sequence ID" value="AWB96430.1"/>
    <property type="molecule type" value="Genomic_DNA"/>
</dbReference>
<dbReference type="CDD" id="cd00229">
    <property type="entry name" value="SGNH_hydrolase"/>
    <property type="match status" value="1"/>
</dbReference>
<dbReference type="SUPFAM" id="SSF52266">
    <property type="entry name" value="SGNH hydrolase"/>
    <property type="match status" value="1"/>
</dbReference>
<dbReference type="Gene3D" id="3.40.50.1110">
    <property type="entry name" value="SGNH hydrolase"/>
    <property type="match status" value="1"/>
</dbReference>
<dbReference type="PANTHER" id="PTHR43784">
    <property type="entry name" value="GDSL-LIKE LIPASE/ACYLHYDROLASE, PUTATIVE (AFU_ORTHOLOGUE AFUA_2G00820)-RELATED"/>
    <property type="match status" value="1"/>
</dbReference>
<dbReference type="Proteomes" id="UP000244729">
    <property type="component" value="Chromosome"/>
</dbReference>
<keyword evidence="4" id="KW-0378">Hydrolase</keyword>
<dbReference type="PANTHER" id="PTHR43784:SF2">
    <property type="entry name" value="GDSL-LIKE LIPASE_ACYLHYDROLASE, PUTATIVE (AFU_ORTHOLOGUE AFUA_2G00820)-RELATED"/>
    <property type="match status" value="1"/>
</dbReference>
<dbReference type="OrthoDB" id="8215557at2"/>
<proteinExistence type="predicted"/>
<sequence length="253" mass="25736">MRSKRLGHHRVASTVAPFAAVVALLLTACSSPPVPSASSAASPTAPTPPAAAATLSPSRLAEGAEVLIIGDSFTEGYGIAPGTDWAHLVADDRGWQATIDGVSGTGFTQGLAADGRTGLDYANRVRRHAEAGGAYDLVILQGGLNDLLVPAATERANVAATVQAARTAWPDADVIVFGPTAPFGGGGNRDESGAIRATATEAGAVYIDPAAPSPWLDQANSPDFDLGDRLHLNDAGQAYLAARFVDAVLASVE</sequence>
<evidence type="ECO:0000313" key="4">
    <source>
        <dbReference type="EMBL" id="AWB96430.1"/>
    </source>
</evidence>
<dbReference type="InterPro" id="IPR053140">
    <property type="entry name" value="GDSL_Rv0518-like"/>
</dbReference>
<evidence type="ECO:0000256" key="2">
    <source>
        <dbReference type="SAM" id="SignalP"/>
    </source>
</evidence>
<dbReference type="PROSITE" id="PS51257">
    <property type="entry name" value="PROKAR_LIPOPROTEIN"/>
    <property type="match status" value="1"/>
</dbReference>
<feature type="region of interest" description="Disordered" evidence="1">
    <location>
        <begin position="35"/>
        <end position="56"/>
    </location>
</feature>
<name>A0A2S0WYT4_9MICO</name>
<dbReference type="Pfam" id="PF13472">
    <property type="entry name" value="Lipase_GDSL_2"/>
    <property type="match status" value="1"/>
</dbReference>
<keyword evidence="5" id="KW-1185">Reference proteome</keyword>
<dbReference type="KEGG" id="agm:DCE93_12870"/>